<proteinExistence type="predicted"/>
<protein>
    <submittedName>
        <fullName evidence="1">Uncharacterized protein</fullName>
    </submittedName>
</protein>
<evidence type="ECO:0000313" key="1">
    <source>
        <dbReference type="EMBL" id="MBR7745330.1"/>
    </source>
</evidence>
<accession>A0A941DBR3</accession>
<sequence>MIFLAITPTGLKNALQVIDTSISAIWCGSDAISEIDYENLKGRNVSRFNYDLGGETRNVINRALETIEEHHPNEIIWIENVSEL</sequence>
<dbReference type="Proteomes" id="UP000680158">
    <property type="component" value="Unassembled WGS sequence"/>
</dbReference>
<organism evidence="1 2">
    <name type="scientific">Undibacterium baiyunense</name>
    <dbReference type="NCBI Taxonomy" id="2828731"/>
    <lineage>
        <taxon>Bacteria</taxon>
        <taxon>Pseudomonadati</taxon>
        <taxon>Pseudomonadota</taxon>
        <taxon>Betaproteobacteria</taxon>
        <taxon>Burkholderiales</taxon>
        <taxon>Oxalobacteraceae</taxon>
        <taxon>Undibacterium</taxon>
    </lineage>
</organism>
<gene>
    <name evidence="1" type="ORF">KDM92_01940</name>
</gene>
<name>A0A941DBR3_9BURK</name>
<reference evidence="1 2" key="1">
    <citation type="submission" date="2021-04" db="EMBL/GenBank/DDBJ databases">
        <title>novel species isolated from subtropical streams in China.</title>
        <authorList>
            <person name="Lu H."/>
        </authorList>
    </citation>
    <scope>NUCLEOTIDE SEQUENCE [LARGE SCALE GENOMIC DNA]</scope>
    <source>
        <strain evidence="1 2">BYS107W</strain>
    </source>
</reference>
<evidence type="ECO:0000313" key="2">
    <source>
        <dbReference type="Proteomes" id="UP000680158"/>
    </source>
</evidence>
<dbReference type="RefSeq" id="WP_212682772.1">
    <property type="nucleotide sequence ID" value="NZ_JAGSPM010000001.1"/>
</dbReference>
<dbReference type="EMBL" id="JAGSPM010000001">
    <property type="protein sequence ID" value="MBR7745330.1"/>
    <property type="molecule type" value="Genomic_DNA"/>
</dbReference>
<dbReference type="AlphaFoldDB" id="A0A941DBR3"/>
<comment type="caution">
    <text evidence="1">The sequence shown here is derived from an EMBL/GenBank/DDBJ whole genome shotgun (WGS) entry which is preliminary data.</text>
</comment>
<keyword evidence="2" id="KW-1185">Reference proteome</keyword>